<feature type="signal peptide" evidence="8">
    <location>
        <begin position="1"/>
        <end position="27"/>
    </location>
</feature>
<dbReference type="Gene3D" id="3.30.1120.10">
    <property type="match status" value="1"/>
</dbReference>
<dbReference type="CDD" id="cd16026">
    <property type="entry name" value="GALNS_like"/>
    <property type="match status" value="1"/>
</dbReference>
<keyword evidence="7" id="KW-0325">Glycoprotein</keyword>
<keyword evidence="5" id="KW-0378">Hydrolase</keyword>
<evidence type="ECO:0000256" key="6">
    <source>
        <dbReference type="ARBA" id="ARBA00022837"/>
    </source>
</evidence>
<dbReference type="PANTHER" id="PTHR42693">
    <property type="entry name" value="ARYLSULFATASE FAMILY MEMBER"/>
    <property type="match status" value="1"/>
</dbReference>
<keyword evidence="3" id="KW-0479">Metal-binding</keyword>
<dbReference type="GO" id="GO:0004065">
    <property type="term" value="F:arylsulfatase activity"/>
    <property type="evidence" value="ECO:0007669"/>
    <property type="project" value="TreeGrafter"/>
</dbReference>
<dbReference type="Pfam" id="PF14707">
    <property type="entry name" value="Sulfatase_C"/>
    <property type="match status" value="1"/>
</dbReference>
<dbReference type="PANTHER" id="PTHR42693:SF11">
    <property type="entry name" value="ARYLSULFATASE A"/>
    <property type="match status" value="1"/>
</dbReference>
<accession>A0A1G9T529</accession>
<protein>
    <submittedName>
        <fullName evidence="10">Arylsulfatase A</fullName>
    </submittedName>
</protein>
<organism evidence="10 11">
    <name type="scientific">Kriegella aquimaris</name>
    <dbReference type="NCBI Taxonomy" id="192904"/>
    <lineage>
        <taxon>Bacteria</taxon>
        <taxon>Pseudomonadati</taxon>
        <taxon>Bacteroidota</taxon>
        <taxon>Flavobacteriia</taxon>
        <taxon>Flavobacteriales</taxon>
        <taxon>Flavobacteriaceae</taxon>
        <taxon>Kriegella</taxon>
    </lineage>
</organism>
<evidence type="ECO:0000256" key="8">
    <source>
        <dbReference type="SAM" id="SignalP"/>
    </source>
</evidence>
<evidence type="ECO:0000256" key="1">
    <source>
        <dbReference type="ARBA" id="ARBA00001913"/>
    </source>
</evidence>
<dbReference type="InterPro" id="IPR017850">
    <property type="entry name" value="Alkaline_phosphatase_core_sf"/>
</dbReference>
<evidence type="ECO:0000256" key="5">
    <source>
        <dbReference type="ARBA" id="ARBA00022801"/>
    </source>
</evidence>
<evidence type="ECO:0000256" key="4">
    <source>
        <dbReference type="ARBA" id="ARBA00022729"/>
    </source>
</evidence>
<dbReference type="Pfam" id="PF00884">
    <property type="entry name" value="Sulfatase"/>
    <property type="match status" value="1"/>
</dbReference>
<keyword evidence="6" id="KW-0106">Calcium</keyword>
<dbReference type="InterPro" id="IPR050738">
    <property type="entry name" value="Sulfatase"/>
</dbReference>
<gene>
    <name evidence="10" type="ORF">SAMN04488514_108222</name>
</gene>
<evidence type="ECO:0000313" key="10">
    <source>
        <dbReference type="EMBL" id="SDM42737.1"/>
    </source>
</evidence>
<dbReference type="RefSeq" id="WP_089891833.1">
    <property type="nucleotide sequence ID" value="NZ_FNGV01000008.1"/>
</dbReference>
<dbReference type="PROSITE" id="PS00523">
    <property type="entry name" value="SULFATASE_1"/>
    <property type="match status" value="1"/>
</dbReference>
<name>A0A1G9T529_9FLAO</name>
<evidence type="ECO:0000256" key="3">
    <source>
        <dbReference type="ARBA" id="ARBA00022723"/>
    </source>
</evidence>
<keyword evidence="11" id="KW-1185">Reference proteome</keyword>
<dbReference type="Gene3D" id="3.40.720.10">
    <property type="entry name" value="Alkaline Phosphatase, subunit A"/>
    <property type="match status" value="1"/>
</dbReference>
<dbReference type="OrthoDB" id="9766107at2"/>
<dbReference type="InterPro" id="IPR000917">
    <property type="entry name" value="Sulfatase_N"/>
</dbReference>
<dbReference type="STRING" id="192904.SAMN04488514_108222"/>
<evidence type="ECO:0000259" key="9">
    <source>
        <dbReference type="Pfam" id="PF00884"/>
    </source>
</evidence>
<sequence length="473" mass="52603">MANKILFPRIYILASLLLLVSSTNSFGQKNSQNTPNFVIIFADDLGYGDLGVYGHPTIRTPHLDQMAHEGQKWTNFYVGASVCTPSRAALLTGRLPIRSGMSSAKSRVLFPNSKNGLPANEITLAEQLKKAGYSTACIGKWHLGHKEQYLPTNNGFDYYFGIPYSNDMDHVGKRNYKELAKEGQKAIVKEDYNVPLLRNTKIIEQPANQNTITKRYSEEAVSFIKENKDKPFFVYLAHNLPHIPLFASKDFLGKSKRGLYGDVLEEIDNGVGKIIQALKEEGLAENTIVVFTSDNGPWLPFKTHGGSAGLLRAGKGSTWEGGMREPGIFWSPGKIKPGVISDIGSTMDLFTTFSNMAGVPIPDDRVIDGIDLTTTLLEHGQSPRESMLYYRENELYAVRLGDYKAHFITKGVYGQFGGKEIHNPPILYNLSEDPSEQFDIAEDHPEVLTKINELVAAHKSKLIKGKDMLAERE</sequence>
<proteinExistence type="inferred from homology"/>
<dbReference type="FunFam" id="3.40.720.10:FF:000023">
    <property type="entry name" value="Arylsulfatase A"/>
    <property type="match status" value="1"/>
</dbReference>
<evidence type="ECO:0000256" key="7">
    <source>
        <dbReference type="ARBA" id="ARBA00023180"/>
    </source>
</evidence>
<evidence type="ECO:0000313" key="11">
    <source>
        <dbReference type="Proteomes" id="UP000199440"/>
    </source>
</evidence>
<feature type="chain" id="PRO_5011770455" evidence="8">
    <location>
        <begin position="28"/>
        <end position="473"/>
    </location>
</feature>
<feature type="domain" description="Sulfatase N-terminal" evidence="9">
    <location>
        <begin position="35"/>
        <end position="359"/>
    </location>
</feature>
<dbReference type="SUPFAM" id="SSF53649">
    <property type="entry name" value="Alkaline phosphatase-like"/>
    <property type="match status" value="1"/>
</dbReference>
<dbReference type="AlphaFoldDB" id="A0A1G9T529"/>
<comment type="similarity">
    <text evidence="2">Belongs to the sulfatase family.</text>
</comment>
<evidence type="ECO:0000256" key="2">
    <source>
        <dbReference type="ARBA" id="ARBA00008779"/>
    </source>
</evidence>
<dbReference type="EMBL" id="FNGV01000008">
    <property type="protein sequence ID" value="SDM42737.1"/>
    <property type="molecule type" value="Genomic_DNA"/>
</dbReference>
<reference evidence="10 11" key="1">
    <citation type="submission" date="2016-10" db="EMBL/GenBank/DDBJ databases">
        <authorList>
            <person name="de Groot N.N."/>
        </authorList>
    </citation>
    <scope>NUCLEOTIDE SEQUENCE [LARGE SCALE GENOMIC DNA]</scope>
    <source>
        <strain evidence="10 11">DSM 19886</strain>
    </source>
</reference>
<dbReference type="PROSITE" id="PS00149">
    <property type="entry name" value="SULFATASE_2"/>
    <property type="match status" value="1"/>
</dbReference>
<comment type="cofactor">
    <cofactor evidence="1">
        <name>Ca(2+)</name>
        <dbReference type="ChEBI" id="CHEBI:29108"/>
    </cofactor>
</comment>
<keyword evidence="4 8" id="KW-0732">Signal</keyword>
<dbReference type="InterPro" id="IPR024607">
    <property type="entry name" value="Sulfatase_CS"/>
</dbReference>
<dbReference type="Proteomes" id="UP000199440">
    <property type="component" value="Unassembled WGS sequence"/>
</dbReference>
<dbReference type="GO" id="GO:0046872">
    <property type="term" value="F:metal ion binding"/>
    <property type="evidence" value="ECO:0007669"/>
    <property type="project" value="UniProtKB-KW"/>
</dbReference>